<name>A0A8J6LP03_9FIRM</name>
<dbReference type="RefSeq" id="WP_181340609.1">
    <property type="nucleotide sequence ID" value="NZ_JAAKDE010000068.1"/>
</dbReference>
<comment type="caution">
    <text evidence="1">The sequence shown here is derived from an EMBL/GenBank/DDBJ whole genome shotgun (WGS) entry which is preliminary data.</text>
</comment>
<protein>
    <recommendedName>
        <fullName evidence="3">Class IIb bacteriocin, lactobin A/cerein 7B family</fullName>
    </recommendedName>
</protein>
<evidence type="ECO:0000313" key="1">
    <source>
        <dbReference type="EMBL" id="MBA2134148.1"/>
    </source>
</evidence>
<sequence length="66" mass="6812">MEMVATLGMTELGEKESMEIDGGEVVILGVTVTASLVAKIVTAAATAYGAGYALGKAYSHFTNSRK</sequence>
<keyword evidence="2" id="KW-1185">Reference proteome</keyword>
<accession>A0A8J6LP03</accession>
<evidence type="ECO:0008006" key="3">
    <source>
        <dbReference type="Google" id="ProtNLM"/>
    </source>
</evidence>
<reference evidence="1" key="1">
    <citation type="submission" date="2020-06" db="EMBL/GenBank/DDBJ databases">
        <title>Novel chitinolytic bacterium.</title>
        <authorList>
            <person name="Ungkulpasvich U."/>
            <person name="Kosugi A."/>
            <person name="Uke A."/>
        </authorList>
    </citation>
    <scope>NUCLEOTIDE SEQUENCE</scope>
    <source>
        <strain evidence="1">UUS1-1</strain>
    </source>
</reference>
<dbReference type="Proteomes" id="UP000657177">
    <property type="component" value="Unassembled WGS sequence"/>
</dbReference>
<dbReference type="EMBL" id="JAAKDE010000068">
    <property type="protein sequence ID" value="MBA2134148.1"/>
    <property type="molecule type" value="Genomic_DNA"/>
</dbReference>
<proteinExistence type="predicted"/>
<evidence type="ECO:0000313" key="2">
    <source>
        <dbReference type="Proteomes" id="UP000657177"/>
    </source>
</evidence>
<organism evidence="1 2">
    <name type="scientific">Capillibacterium thermochitinicola</name>
    <dbReference type="NCBI Taxonomy" id="2699427"/>
    <lineage>
        <taxon>Bacteria</taxon>
        <taxon>Bacillati</taxon>
        <taxon>Bacillota</taxon>
        <taxon>Capillibacterium</taxon>
    </lineage>
</organism>
<dbReference type="AlphaFoldDB" id="A0A8J6LP03"/>
<gene>
    <name evidence="1" type="ORF">G5B42_11480</name>
</gene>